<protein>
    <submittedName>
        <fullName evidence="1">Uncharacterized protein</fullName>
    </submittedName>
</protein>
<dbReference type="RefSeq" id="WP_310372694.1">
    <property type="nucleotide sequence ID" value="NZ_JAVDYB010000001.1"/>
</dbReference>
<sequence length="148" mass="15402">MAGEVRARRGLAGLLRLGLGQKACDAALTGDLGRAVAAIAEEEAIADAVGDAPLVYCRLLLAALRGRATEALPLFWAVAAAESAQPGGRVTNLNWTTALLHNGLGDYPAALAAARRVLDDGELFHVGGTLPELIEARRQLRDRPLSAG</sequence>
<evidence type="ECO:0000313" key="1">
    <source>
        <dbReference type="EMBL" id="MDR7279252.1"/>
    </source>
</evidence>
<comment type="caution">
    <text evidence="1">The sequence shown here is derived from an EMBL/GenBank/DDBJ whole genome shotgun (WGS) entry which is preliminary data.</text>
</comment>
<evidence type="ECO:0000313" key="2">
    <source>
        <dbReference type="Proteomes" id="UP001183643"/>
    </source>
</evidence>
<proteinExistence type="predicted"/>
<dbReference type="AlphaFoldDB" id="A0AAE4CCH2"/>
<reference evidence="1" key="1">
    <citation type="submission" date="2023-07" db="EMBL/GenBank/DDBJ databases">
        <title>Sequencing the genomes of 1000 actinobacteria strains.</title>
        <authorList>
            <person name="Klenk H.-P."/>
        </authorList>
    </citation>
    <scope>NUCLEOTIDE SEQUENCE</scope>
    <source>
        <strain evidence="1">DSM 44707</strain>
    </source>
</reference>
<organism evidence="1 2">
    <name type="scientific">Catenuloplanes atrovinosus</name>
    <dbReference type="NCBI Taxonomy" id="137266"/>
    <lineage>
        <taxon>Bacteria</taxon>
        <taxon>Bacillati</taxon>
        <taxon>Actinomycetota</taxon>
        <taxon>Actinomycetes</taxon>
        <taxon>Micromonosporales</taxon>
        <taxon>Micromonosporaceae</taxon>
        <taxon>Catenuloplanes</taxon>
    </lineage>
</organism>
<dbReference type="EMBL" id="JAVDYB010000001">
    <property type="protein sequence ID" value="MDR7279252.1"/>
    <property type="molecule type" value="Genomic_DNA"/>
</dbReference>
<keyword evidence="2" id="KW-1185">Reference proteome</keyword>
<accession>A0AAE4CCH2</accession>
<gene>
    <name evidence="1" type="ORF">J2S41_006030</name>
</gene>
<dbReference type="Proteomes" id="UP001183643">
    <property type="component" value="Unassembled WGS sequence"/>
</dbReference>
<name>A0AAE4CCH2_9ACTN</name>